<dbReference type="GO" id="GO:0006284">
    <property type="term" value="P:base-excision repair"/>
    <property type="evidence" value="ECO:0007669"/>
    <property type="project" value="TreeGrafter"/>
</dbReference>
<evidence type="ECO:0000313" key="3">
    <source>
        <dbReference type="Proteomes" id="UP000740329"/>
    </source>
</evidence>
<dbReference type="InterPro" id="IPR001719">
    <property type="entry name" value="AP_endonuc_2"/>
</dbReference>
<dbReference type="GO" id="GO:0008833">
    <property type="term" value="F:deoxyribonuclease IV (phage-T4-induced) activity"/>
    <property type="evidence" value="ECO:0007669"/>
    <property type="project" value="UniProtKB-EC"/>
</dbReference>
<dbReference type="EC" id="3.1.21.2" evidence="2"/>
<feature type="domain" description="Xylose isomerase-like TIM barrel" evidence="1">
    <location>
        <begin position="20"/>
        <end position="271"/>
    </location>
</feature>
<dbReference type="AlphaFoldDB" id="A0A8J7RKV9"/>
<dbReference type="Proteomes" id="UP000740329">
    <property type="component" value="Unassembled WGS sequence"/>
</dbReference>
<comment type="caution">
    <text evidence="2">The sequence shown here is derived from an EMBL/GenBank/DDBJ whole genome shotgun (WGS) entry which is preliminary data.</text>
</comment>
<dbReference type="EMBL" id="JAGGMV010000001">
    <property type="protein sequence ID" value="MBP2200691.1"/>
    <property type="molecule type" value="Genomic_DNA"/>
</dbReference>
<protein>
    <submittedName>
        <fullName evidence="2">Deoxyribonuclease-4</fullName>
        <ecNumber evidence="2">3.1.21.2</ecNumber>
    </submittedName>
</protein>
<dbReference type="GO" id="GO:0003677">
    <property type="term" value="F:DNA binding"/>
    <property type="evidence" value="ECO:0007669"/>
    <property type="project" value="InterPro"/>
</dbReference>
<name>A0A8J7RKV9_METVO</name>
<dbReference type="PANTHER" id="PTHR21445:SF0">
    <property type="entry name" value="APURINIC-APYRIMIDINIC ENDONUCLEASE"/>
    <property type="match status" value="1"/>
</dbReference>
<reference evidence="2" key="1">
    <citation type="submission" date="2021-03" db="EMBL/GenBank/DDBJ databases">
        <title>Genomic Encyclopedia of Type Strains, Phase IV (KMG-V): Genome sequencing to study the core and pangenomes of soil and plant-associated prokaryotes.</title>
        <authorList>
            <person name="Whitman W."/>
        </authorList>
    </citation>
    <scope>NUCLEOTIDE SEQUENCE</scope>
    <source>
        <strain evidence="2">C4</strain>
    </source>
</reference>
<keyword evidence="2" id="KW-0378">Hydrolase</keyword>
<dbReference type="GO" id="GO:0008270">
    <property type="term" value="F:zinc ion binding"/>
    <property type="evidence" value="ECO:0007669"/>
    <property type="project" value="InterPro"/>
</dbReference>
<accession>A0A8J7RKV9</accession>
<gene>
    <name evidence="2" type="ORF">J3E07_000089</name>
</gene>
<evidence type="ECO:0000259" key="1">
    <source>
        <dbReference type="Pfam" id="PF01261"/>
    </source>
</evidence>
<dbReference type="GO" id="GO:0008081">
    <property type="term" value="F:phosphoric diester hydrolase activity"/>
    <property type="evidence" value="ECO:0007669"/>
    <property type="project" value="TreeGrafter"/>
</dbReference>
<dbReference type="GO" id="GO:0003906">
    <property type="term" value="F:DNA-(apurinic or apyrimidinic site) endonuclease activity"/>
    <property type="evidence" value="ECO:0007669"/>
    <property type="project" value="TreeGrafter"/>
</dbReference>
<dbReference type="FunFam" id="3.20.20.150:FF:000017">
    <property type="entry name" value="Endonuclease IV related protein"/>
    <property type="match status" value="1"/>
</dbReference>
<dbReference type="SMART" id="SM00518">
    <property type="entry name" value="AP2Ec"/>
    <property type="match status" value="1"/>
</dbReference>
<sequence length="286" mass="32644">MIKFGTAGIPIGATTTENSFEYLKKVNLDAMELEFVRSVHLKVEKAKYLSKLTEGISLSAHAPYYINLNAKEEEKVNSSIARILKSCEVMDVFAKNVIPQNKKIDSKIGIVYHPGFYLKQDKNEVYQKIKENTQRIIELKNKMDYGVILRPETTGKVTQFGTVEELVKLSNELGTENILPCIDFSHVYARSLGEVNNYDEFYKILEYLDANIGKKCIKNMHMHVSGIEFGNSGEKKHYPLDNSCSKFNYKDLLKVLKDFEVSGTIICESPCLEHDALILKNYYENL</sequence>
<proteinExistence type="predicted"/>
<dbReference type="PANTHER" id="PTHR21445">
    <property type="entry name" value="ENDONUCLEASE IV ENDODEOXYRIBONUCLEASE IV"/>
    <property type="match status" value="1"/>
</dbReference>
<dbReference type="Pfam" id="PF01261">
    <property type="entry name" value="AP_endonuc_2"/>
    <property type="match status" value="1"/>
</dbReference>
<dbReference type="InterPro" id="IPR013022">
    <property type="entry name" value="Xyl_isomerase-like_TIM-brl"/>
</dbReference>
<dbReference type="RefSeq" id="WP_209590076.1">
    <property type="nucleotide sequence ID" value="NZ_JAGGMU010000001.1"/>
</dbReference>
<dbReference type="InterPro" id="IPR036237">
    <property type="entry name" value="Xyl_isomerase-like_sf"/>
</dbReference>
<dbReference type="Gene3D" id="3.20.20.150">
    <property type="entry name" value="Divalent-metal-dependent TIM barrel enzymes"/>
    <property type="match status" value="1"/>
</dbReference>
<evidence type="ECO:0000313" key="2">
    <source>
        <dbReference type="EMBL" id="MBP2200691.1"/>
    </source>
</evidence>
<dbReference type="OrthoDB" id="33250at2157"/>
<organism evidence="2 3">
    <name type="scientific">Methanococcus voltae</name>
    <dbReference type="NCBI Taxonomy" id="2188"/>
    <lineage>
        <taxon>Archaea</taxon>
        <taxon>Methanobacteriati</taxon>
        <taxon>Methanobacteriota</taxon>
        <taxon>Methanomada group</taxon>
        <taxon>Methanococci</taxon>
        <taxon>Methanococcales</taxon>
        <taxon>Methanococcaceae</taxon>
        <taxon>Methanococcus</taxon>
    </lineage>
</organism>
<dbReference type="SUPFAM" id="SSF51658">
    <property type="entry name" value="Xylose isomerase-like"/>
    <property type="match status" value="1"/>
</dbReference>